<evidence type="ECO:0000259" key="8">
    <source>
        <dbReference type="PROSITE" id="PS51704"/>
    </source>
</evidence>
<dbReference type="PROSITE" id="PS51704">
    <property type="entry name" value="GP_PDE"/>
    <property type="match status" value="1"/>
</dbReference>
<evidence type="ECO:0000256" key="3">
    <source>
        <dbReference type="ARBA" id="ARBA00022729"/>
    </source>
</evidence>
<keyword evidence="4" id="KW-0319">Glycerol metabolism</keyword>
<evidence type="ECO:0000256" key="1">
    <source>
        <dbReference type="ARBA" id="ARBA00007277"/>
    </source>
</evidence>
<dbReference type="KEGG" id="cak:Caul_2384"/>
<dbReference type="InterPro" id="IPR017946">
    <property type="entry name" value="PLC-like_Pdiesterase_TIM-brl"/>
</dbReference>
<evidence type="ECO:0000256" key="2">
    <source>
        <dbReference type="ARBA" id="ARBA00012247"/>
    </source>
</evidence>
<dbReference type="PANTHER" id="PTHR43620">
    <property type="entry name" value="GLYCEROPHOSPHORYL DIESTER PHOSPHODIESTERASE"/>
    <property type="match status" value="1"/>
</dbReference>
<keyword evidence="5" id="KW-0378">Hydrolase</keyword>
<dbReference type="AlphaFoldDB" id="B0SVP3"/>
<dbReference type="HOGENOM" id="CLU_030226_0_0_5"/>
<accession>B0SVP3</accession>
<dbReference type="STRING" id="366602.Caul_2384"/>
<dbReference type="GO" id="GO:0008889">
    <property type="term" value="F:glycerophosphodiester phosphodiesterase activity"/>
    <property type="evidence" value="ECO:0007669"/>
    <property type="project" value="UniProtKB-EC"/>
</dbReference>
<reference evidence="9" key="1">
    <citation type="submission" date="2008-01" db="EMBL/GenBank/DDBJ databases">
        <title>Complete sequence of chromosome of Caulobacter sp. K31.</title>
        <authorList>
            <consortium name="US DOE Joint Genome Institute"/>
            <person name="Copeland A."/>
            <person name="Lucas S."/>
            <person name="Lapidus A."/>
            <person name="Barry K."/>
            <person name="Glavina del Rio T."/>
            <person name="Dalin E."/>
            <person name="Tice H."/>
            <person name="Pitluck S."/>
            <person name="Bruce D."/>
            <person name="Goodwin L."/>
            <person name="Thompson L.S."/>
            <person name="Brettin T."/>
            <person name="Detter J.C."/>
            <person name="Han C."/>
            <person name="Schmutz J."/>
            <person name="Larimer F."/>
            <person name="Land M."/>
            <person name="Hauser L."/>
            <person name="Kyrpides N."/>
            <person name="Kim E."/>
            <person name="Stephens C."/>
            <person name="Richardson P."/>
        </authorList>
    </citation>
    <scope>NUCLEOTIDE SEQUENCE [LARGE SCALE GENOMIC DNA]</scope>
    <source>
        <strain evidence="9">K31</strain>
    </source>
</reference>
<comment type="catalytic activity">
    <reaction evidence="6">
        <text>a sn-glycero-3-phosphodiester + H2O = an alcohol + sn-glycerol 3-phosphate + H(+)</text>
        <dbReference type="Rhea" id="RHEA:12969"/>
        <dbReference type="ChEBI" id="CHEBI:15377"/>
        <dbReference type="ChEBI" id="CHEBI:15378"/>
        <dbReference type="ChEBI" id="CHEBI:30879"/>
        <dbReference type="ChEBI" id="CHEBI:57597"/>
        <dbReference type="ChEBI" id="CHEBI:83408"/>
        <dbReference type="EC" id="3.1.4.46"/>
    </reaction>
</comment>
<feature type="domain" description="GP-PDE" evidence="8">
    <location>
        <begin position="27"/>
        <end position="356"/>
    </location>
</feature>
<dbReference type="OrthoDB" id="9795622at2"/>
<dbReference type="GO" id="GO:0006071">
    <property type="term" value="P:glycerol metabolic process"/>
    <property type="evidence" value="ECO:0007669"/>
    <property type="project" value="UniProtKB-KW"/>
</dbReference>
<organism evidence="9">
    <name type="scientific">Caulobacter sp. (strain K31)</name>
    <dbReference type="NCBI Taxonomy" id="366602"/>
    <lineage>
        <taxon>Bacteria</taxon>
        <taxon>Pseudomonadati</taxon>
        <taxon>Pseudomonadota</taxon>
        <taxon>Alphaproteobacteria</taxon>
        <taxon>Caulobacterales</taxon>
        <taxon>Caulobacteraceae</taxon>
        <taxon>Caulobacter</taxon>
    </lineage>
</organism>
<dbReference type="GO" id="GO:0042597">
    <property type="term" value="C:periplasmic space"/>
    <property type="evidence" value="ECO:0007669"/>
    <property type="project" value="TreeGrafter"/>
</dbReference>
<sequence precursor="true">MRRLLLSVAALLAFAVPAVAQAAAAAPIVIGHRGASAYRPEHTAMSYKLAIQMGADFIEPDLVMTKDGVLVARHENEIGRTTDVAGHPEFADRKVTRAIEGETFTGWFVEDFTLAELKTLRSRERRPEARPESARYDGRESVFTLQEIIDIAKAGAARGRPVGLYVELKNPDYFRRIGLPMEKALIDVLAANGLNTAEAPVIIQSFFPSALIALRGMTPIKLMFLVNSQPPPAPILAANHIARWSDVWSPDGLKKIAAFADIVGPEIQIILPRGVDGKSLSPGTFVADAHAAGLKVHVWSVNPENLDLPVDLRCGVPSAPGFEHQLGDAETEARRLFAVGVDGAFSDAPDMLVRVRSEGRRAWASGANATASCR</sequence>
<proteinExistence type="inferred from homology"/>
<dbReference type="EC" id="3.1.4.46" evidence="2"/>
<dbReference type="Gene3D" id="3.20.20.190">
    <property type="entry name" value="Phosphatidylinositol (PI) phosphodiesterase"/>
    <property type="match status" value="1"/>
</dbReference>
<keyword evidence="3 7" id="KW-0732">Signal</keyword>
<evidence type="ECO:0000256" key="6">
    <source>
        <dbReference type="ARBA" id="ARBA00047512"/>
    </source>
</evidence>
<dbReference type="InterPro" id="IPR030395">
    <property type="entry name" value="GP_PDE_dom"/>
</dbReference>
<evidence type="ECO:0000313" key="9">
    <source>
        <dbReference type="EMBL" id="ABZ71511.1"/>
    </source>
</evidence>
<gene>
    <name evidence="9" type="ordered locus">Caul_2384</name>
</gene>
<dbReference type="SUPFAM" id="SSF51695">
    <property type="entry name" value="PLC-like phosphodiesterases"/>
    <property type="match status" value="1"/>
</dbReference>
<comment type="similarity">
    <text evidence="1">Belongs to the glycerophosphoryl diester phosphodiesterase family.</text>
</comment>
<evidence type="ECO:0000256" key="4">
    <source>
        <dbReference type="ARBA" id="ARBA00022798"/>
    </source>
</evidence>
<evidence type="ECO:0000256" key="5">
    <source>
        <dbReference type="ARBA" id="ARBA00022801"/>
    </source>
</evidence>
<evidence type="ECO:0000256" key="7">
    <source>
        <dbReference type="SAM" id="SignalP"/>
    </source>
</evidence>
<dbReference type="PANTHER" id="PTHR43620:SF7">
    <property type="entry name" value="GLYCEROPHOSPHODIESTER PHOSPHODIESTERASE GDPD5-RELATED"/>
    <property type="match status" value="1"/>
</dbReference>
<dbReference type="EMBL" id="CP000927">
    <property type="protein sequence ID" value="ABZ71511.1"/>
    <property type="molecule type" value="Genomic_DNA"/>
</dbReference>
<protein>
    <recommendedName>
        <fullName evidence="2">glycerophosphodiester phosphodiesterase</fullName>
        <ecNumber evidence="2">3.1.4.46</ecNumber>
    </recommendedName>
</protein>
<feature type="signal peptide" evidence="7">
    <location>
        <begin position="1"/>
        <end position="22"/>
    </location>
</feature>
<name>B0SVP3_CAUSK</name>
<dbReference type="Pfam" id="PF03009">
    <property type="entry name" value="GDPD"/>
    <property type="match status" value="1"/>
</dbReference>
<dbReference type="GO" id="GO:0006629">
    <property type="term" value="P:lipid metabolic process"/>
    <property type="evidence" value="ECO:0007669"/>
    <property type="project" value="InterPro"/>
</dbReference>
<dbReference type="eggNOG" id="COG0584">
    <property type="taxonomic scope" value="Bacteria"/>
</dbReference>
<feature type="chain" id="PRO_5002755576" description="glycerophosphodiester phosphodiesterase" evidence="7">
    <location>
        <begin position="23"/>
        <end position="374"/>
    </location>
</feature>